<feature type="compositionally biased region" description="Low complexity" evidence="2">
    <location>
        <begin position="885"/>
        <end position="894"/>
    </location>
</feature>
<evidence type="ECO:0000313" key="3">
    <source>
        <dbReference type="EMBL" id="PRP77034.1"/>
    </source>
</evidence>
<dbReference type="InParanoid" id="A0A2P6MZB9"/>
<feature type="region of interest" description="Disordered" evidence="2">
    <location>
        <begin position="77"/>
        <end position="136"/>
    </location>
</feature>
<evidence type="ECO:0000256" key="1">
    <source>
        <dbReference type="SAM" id="Coils"/>
    </source>
</evidence>
<sequence>MTETESKQCQLQATTNSGIRIFPSTSRKYLCEPGNIAEIPLTPTEHLGLEQHSQHQSDVRSTAGWQFIVAEIATSPDQKVTAVQREHKSRQSRDKQKQASTLNSRERQKRKSTRKMNLDRVSKHVDKEQTAAEVKNVSHSLNASPECMRVIHHSEENGQGPAESCFRSQCIEIFESRHPQERSRLEDRAMENEEFSQVPIVLTRKTILDRGVTLLAPSADSHLLAGSQAVASPSQPQKEVRVSSSQDITHQNLAFIGHAEDINGTEEDPSARNDVIRFSEATVVALQRDYSEKEVAVTQLECPNSQQDVTIVQPEHFDSQNHPAIIELKRLNSEKAAVIIALQRDLSKLQRLAQPKPSLIHMLEMESKLLTNTNISLQAKLAAMTNTILQHECTIKKLEEKTEEDEALINTLRAQIESSADQPPRQDLPTDVTIVQLEHPNAENYPAIIELERLNSEKAAVIIALKRDLSEKGDVIIELERLYFQKQAVISALERDLSEKVVATAPQLECLNSQKDEDITALQPDISEKAVAISSELERPNSEKGASTIGPSFRNEVVSTSETQVIIKAIGTINELRQILSEKAAEFSLNLPKAGIEEKAATNSSTQHLHRERAVETSTKDELRLCDTIVASVKRDKIVQGRDLQNHTIHKENDATKVNRLPGTTKEHSKRVNIQFVQIDEFEQFKRWTQGCVAQIVQAIESLSLRSGPQEEAQRADTELAFLRNLEGRERKDAEHSWRSYQRETSRFRDDRYILYKDSTNFTGVEGGEAPLDACWADREKEHRAEEERRKGILRDIPRMYERLHRETPPQDAPQKETVRNQQKQVERKSEEETPRRVQGPTAPAKGKLTEAKVTLQNHERKALPTARNPSTKVSRPPVKMEIPSSRTSKSSLSKPWQSQVEQKKSSGLPRPVSAGNSSKVSHPLHQAKGVLEAPTVRPQQRTYLKKAMQ</sequence>
<feature type="compositionally biased region" description="Basic and acidic residues" evidence="2">
    <location>
        <begin position="116"/>
        <end position="130"/>
    </location>
</feature>
<protein>
    <submittedName>
        <fullName evidence="3">Uncharacterized protein</fullName>
    </submittedName>
</protein>
<gene>
    <name evidence="3" type="ORF">PROFUN_14568</name>
</gene>
<evidence type="ECO:0000313" key="4">
    <source>
        <dbReference type="Proteomes" id="UP000241769"/>
    </source>
</evidence>
<feature type="compositionally biased region" description="Basic and acidic residues" evidence="2">
    <location>
        <begin position="84"/>
        <end position="97"/>
    </location>
</feature>
<accession>A0A2P6MZB9</accession>
<comment type="caution">
    <text evidence="3">The sequence shown here is derived from an EMBL/GenBank/DDBJ whole genome shotgun (WGS) entry which is preliminary data.</text>
</comment>
<proteinExistence type="predicted"/>
<evidence type="ECO:0000256" key="2">
    <source>
        <dbReference type="SAM" id="MobiDB-lite"/>
    </source>
</evidence>
<dbReference type="EMBL" id="MDYQ01000285">
    <property type="protein sequence ID" value="PRP77034.1"/>
    <property type="molecule type" value="Genomic_DNA"/>
</dbReference>
<organism evidence="3 4">
    <name type="scientific">Planoprotostelium fungivorum</name>
    <dbReference type="NCBI Taxonomy" id="1890364"/>
    <lineage>
        <taxon>Eukaryota</taxon>
        <taxon>Amoebozoa</taxon>
        <taxon>Evosea</taxon>
        <taxon>Variosea</taxon>
        <taxon>Cavosteliida</taxon>
        <taxon>Cavosteliaceae</taxon>
        <taxon>Planoprotostelium</taxon>
    </lineage>
</organism>
<name>A0A2P6MZB9_9EUKA</name>
<keyword evidence="4" id="KW-1185">Reference proteome</keyword>
<keyword evidence="1" id="KW-0175">Coiled coil</keyword>
<feature type="region of interest" description="Disordered" evidence="2">
    <location>
        <begin position="780"/>
        <end position="799"/>
    </location>
</feature>
<feature type="coiled-coil region" evidence="1">
    <location>
        <begin position="381"/>
        <end position="415"/>
    </location>
</feature>
<feature type="region of interest" description="Disordered" evidence="2">
    <location>
        <begin position="806"/>
        <end position="950"/>
    </location>
</feature>
<dbReference type="AlphaFoldDB" id="A0A2P6MZB9"/>
<feature type="compositionally biased region" description="Basic and acidic residues" evidence="2">
    <location>
        <begin position="806"/>
        <end position="836"/>
    </location>
</feature>
<dbReference type="Proteomes" id="UP000241769">
    <property type="component" value="Unassembled WGS sequence"/>
</dbReference>
<reference evidence="3 4" key="1">
    <citation type="journal article" date="2018" name="Genome Biol. Evol.">
        <title>Multiple Roots of Fruiting Body Formation in Amoebozoa.</title>
        <authorList>
            <person name="Hillmann F."/>
            <person name="Forbes G."/>
            <person name="Novohradska S."/>
            <person name="Ferling I."/>
            <person name="Riege K."/>
            <person name="Groth M."/>
            <person name="Westermann M."/>
            <person name="Marz M."/>
            <person name="Spaller T."/>
            <person name="Winckler T."/>
            <person name="Schaap P."/>
            <person name="Glockner G."/>
        </authorList>
    </citation>
    <scope>NUCLEOTIDE SEQUENCE [LARGE SCALE GENOMIC DNA]</scope>
    <source>
        <strain evidence="3 4">Jena</strain>
    </source>
</reference>